<evidence type="ECO:0000256" key="5">
    <source>
        <dbReference type="ARBA" id="ARBA00023043"/>
    </source>
</evidence>
<keyword evidence="5" id="KW-0040">ANK repeat</keyword>
<dbReference type="GO" id="GO:0005886">
    <property type="term" value="C:plasma membrane"/>
    <property type="evidence" value="ECO:0007669"/>
    <property type="project" value="TreeGrafter"/>
</dbReference>
<dbReference type="AlphaFoldDB" id="A0AAW2DMQ7"/>
<dbReference type="EMBL" id="JAZDWU010000002">
    <property type="protein sequence ID" value="KAL0009966.1"/>
    <property type="molecule type" value="Genomic_DNA"/>
</dbReference>
<evidence type="ECO:0000313" key="10">
    <source>
        <dbReference type="EMBL" id="KAL0009966.1"/>
    </source>
</evidence>
<evidence type="ECO:0000256" key="2">
    <source>
        <dbReference type="ARBA" id="ARBA00022692"/>
    </source>
</evidence>
<keyword evidence="11" id="KW-1185">Reference proteome</keyword>
<name>A0AAW2DMQ7_9ROSI</name>
<evidence type="ECO:0000256" key="6">
    <source>
        <dbReference type="ARBA" id="ARBA00023136"/>
    </source>
</evidence>
<gene>
    <name evidence="10" type="ORF">SO802_005074</name>
</gene>
<dbReference type="Proteomes" id="UP001459277">
    <property type="component" value="Unassembled WGS sequence"/>
</dbReference>
<dbReference type="PANTHER" id="PTHR24186">
    <property type="entry name" value="PROTEIN PHOSPHATASE 1 REGULATORY SUBUNIT"/>
    <property type="match status" value="1"/>
</dbReference>
<evidence type="ECO:0000256" key="3">
    <source>
        <dbReference type="ARBA" id="ARBA00022737"/>
    </source>
</evidence>
<comment type="subcellular location">
    <subcellularLocation>
        <location evidence="1">Membrane</location>
        <topology evidence="1">Multi-pass membrane protein</topology>
    </subcellularLocation>
</comment>
<accession>A0AAW2DMQ7</accession>
<feature type="transmembrane region" description="Helical" evidence="8">
    <location>
        <begin position="120"/>
        <end position="143"/>
    </location>
</feature>
<evidence type="ECO:0000256" key="8">
    <source>
        <dbReference type="SAM" id="Phobius"/>
    </source>
</evidence>
<dbReference type="Pfam" id="PF13962">
    <property type="entry name" value="PGG"/>
    <property type="match status" value="1"/>
</dbReference>
<protein>
    <recommendedName>
        <fullName evidence="9">PGG domain-containing protein</fullName>
    </recommendedName>
</protein>
<keyword evidence="6 8" id="KW-0472">Membrane</keyword>
<comment type="caution">
    <text evidence="10">The sequence shown here is derived from an EMBL/GenBank/DDBJ whole genome shotgun (WGS) entry which is preliminary data.</text>
</comment>
<organism evidence="10 11">
    <name type="scientific">Lithocarpus litseifolius</name>
    <dbReference type="NCBI Taxonomy" id="425828"/>
    <lineage>
        <taxon>Eukaryota</taxon>
        <taxon>Viridiplantae</taxon>
        <taxon>Streptophyta</taxon>
        <taxon>Embryophyta</taxon>
        <taxon>Tracheophyta</taxon>
        <taxon>Spermatophyta</taxon>
        <taxon>Magnoliopsida</taxon>
        <taxon>eudicotyledons</taxon>
        <taxon>Gunneridae</taxon>
        <taxon>Pentapetalae</taxon>
        <taxon>rosids</taxon>
        <taxon>fabids</taxon>
        <taxon>Fagales</taxon>
        <taxon>Fagaceae</taxon>
        <taxon>Lithocarpus</taxon>
    </lineage>
</organism>
<evidence type="ECO:0000256" key="4">
    <source>
        <dbReference type="ARBA" id="ARBA00022989"/>
    </source>
</evidence>
<feature type="region of interest" description="Disordered" evidence="7">
    <location>
        <begin position="11"/>
        <end position="40"/>
    </location>
</feature>
<evidence type="ECO:0000256" key="7">
    <source>
        <dbReference type="SAM" id="MobiDB-lite"/>
    </source>
</evidence>
<evidence type="ECO:0000259" key="9">
    <source>
        <dbReference type="Pfam" id="PF13962"/>
    </source>
</evidence>
<keyword evidence="4 8" id="KW-1133">Transmembrane helix</keyword>
<sequence length="150" mass="15981">MKVSGVEIVMAQNNNPSPPSATTMDQDHPKSATPTQPSKGGCSRWLDYLNYKGDWLEEIRSSLMVVATVIITITFQPALSPPGGVWGETKNTTSAGSGCGQNGNTCEAGTLVLAYNYESVYLAFLVCNTGAFTASPSITFLLISGFPFKF</sequence>
<keyword evidence="2 8" id="KW-0812">Transmembrane</keyword>
<reference evidence="10 11" key="1">
    <citation type="submission" date="2024-01" db="EMBL/GenBank/DDBJ databases">
        <title>A telomere-to-telomere, gap-free genome of sweet tea (Lithocarpus litseifolius).</title>
        <authorList>
            <person name="Zhou J."/>
        </authorList>
    </citation>
    <scope>NUCLEOTIDE SEQUENCE [LARGE SCALE GENOMIC DNA]</scope>
    <source>
        <strain evidence="10">Zhou-2022a</strain>
        <tissue evidence="10">Leaf</tissue>
    </source>
</reference>
<dbReference type="PANTHER" id="PTHR24186:SF37">
    <property type="entry name" value="PGG DOMAIN-CONTAINING PROTEIN"/>
    <property type="match status" value="1"/>
</dbReference>
<keyword evidence="3" id="KW-0677">Repeat</keyword>
<proteinExistence type="predicted"/>
<feature type="compositionally biased region" description="Polar residues" evidence="7">
    <location>
        <begin position="11"/>
        <end position="24"/>
    </location>
</feature>
<evidence type="ECO:0000256" key="1">
    <source>
        <dbReference type="ARBA" id="ARBA00004141"/>
    </source>
</evidence>
<evidence type="ECO:0000313" key="11">
    <source>
        <dbReference type="Proteomes" id="UP001459277"/>
    </source>
</evidence>
<dbReference type="InterPro" id="IPR026961">
    <property type="entry name" value="PGG_dom"/>
</dbReference>
<feature type="domain" description="PGG" evidence="9">
    <location>
        <begin position="54"/>
        <end position="143"/>
    </location>
</feature>